<keyword evidence="7 8" id="KW-0472">Membrane</keyword>
<keyword evidence="6 8" id="KW-1133">Transmembrane helix</keyword>
<feature type="transmembrane region" description="Helical" evidence="8">
    <location>
        <begin position="119"/>
        <end position="140"/>
    </location>
</feature>
<protein>
    <submittedName>
        <fullName evidence="10">Glycosyltransferase family 39 protein</fullName>
        <ecNumber evidence="10">2.4.-.-</ecNumber>
    </submittedName>
</protein>
<dbReference type="GO" id="GO:0009103">
    <property type="term" value="P:lipopolysaccharide biosynthetic process"/>
    <property type="evidence" value="ECO:0007669"/>
    <property type="project" value="UniProtKB-ARBA"/>
</dbReference>
<comment type="subcellular location">
    <subcellularLocation>
        <location evidence="1">Cell membrane</location>
        <topology evidence="1">Multi-pass membrane protein</topology>
    </subcellularLocation>
</comment>
<evidence type="ECO:0000256" key="4">
    <source>
        <dbReference type="ARBA" id="ARBA00022679"/>
    </source>
</evidence>
<feature type="transmembrane region" description="Helical" evidence="8">
    <location>
        <begin position="295"/>
        <end position="314"/>
    </location>
</feature>
<accession>A0A975U524</accession>
<feature type="transmembrane region" description="Helical" evidence="8">
    <location>
        <begin position="166"/>
        <end position="199"/>
    </location>
</feature>
<evidence type="ECO:0000256" key="1">
    <source>
        <dbReference type="ARBA" id="ARBA00004651"/>
    </source>
</evidence>
<dbReference type="GO" id="GO:0016763">
    <property type="term" value="F:pentosyltransferase activity"/>
    <property type="evidence" value="ECO:0007669"/>
    <property type="project" value="TreeGrafter"/>
</dbReference>
<feature type="transmembrane region" description="Helical" evidence="8">
    <location>
        <begin position="94"/>
        <end position="112"/>
    </location>
</feature>
<feature type="transmembrane region" description="Helical" evidence="8">
    <location>
        <begin position="21"/>
        <end position="44"/>
    </location>
</feature>
<dbReference type="Proteomes" id="UP000694001">
    <property type="component" value="Chromosome"/>
</dbReference>
<keyword evidence="11" id="KW-1185">Reference proteome</keyword>
<feature type="domain" description="Glycosyltransferase RgtA/B/C/D-like" evidence="9">
    <location>
        <begin position="70"/>
        <end position="230"/>
    </location>
</feature>
<dbReference type="PANTHER" id="PTHR33908:SF11">
    <property type="entry name" value="MEMBRANE PROTEIN"/>
    <property type="match status" value="1"/>
</dbReference>
<dbReference type="InterPro" id="IPR038731">
    <property type="entry name" value="RgtA/B/C-like"/>
</dbReference>
<evidence type="ECO:0000256" key="2">
    <source>
        <dbReference type="ARBA" id="ARBA00022475"/>
    </source>
</evidence>
<feature type="transmembrane region" description="Helical" evidence="8">
    <location>
        <begin position="349"/>
        <end position="371"/>
    </location>
</feature>
<dbReference type="RefSeq" id="WP_218286910.1">
    <property type="nucleotide sequence ID" value="NZ_CP076448.1"/>
</dbReference>
<evidence type="ECO:0000256" key="3">
    <source>
        <dbReference type="ARBA" id="ARBA00022676"/>
    </source>
</evidence>
<dbReference type="InterPro" id="IPR050297">
    <property type="entry name" value="LipidA_mod_glycosyltrf_83"/>
</dbReference>
<evidence type="ECO:0000256" key="8">
    <source>
        <dbReference type="SAM" id="Phobius"/>
    </source>
</evidence>
<name>A0A975U524_9PROT</name>
<evidence type="ECO:0000256" key="5">
    <source>
        <dbReference type="ARBA" id="ARBA00022692"/>
    </source>
</evidence>
<dbReference type="EMBL" id="CP076448">
    <property type="protein sequence ID" value="QXM25858.1"/>
    <property type="molecule type" value="Genomic_DNA"/>
</dbReference>
<feature type="transmembrane region" description="Helical" evidence="8">
    <location>
        <begin position="320"/>
        <end position="337"/>
    </location>
</feature>
<evidence type="ECO:0000259" key="9">
    <source>
        <dbReference type="Pfam" id="PF13231"/>
    </source>
</evidence>
<dbReference type="PANTHER" id="PTHR33908">
    <property type="entry name" value="MANNOSYLTRANSFERASE YKCB-RELATED"/>
    <property type="match status" value="1"/>
</dbReference>
<keyword evidence="3 10" id="KW-0328">Glycosyltransferase</keyword>
<dbReference type="GO" id="GO:0005886">
    <property type="term" value="C:plasma membrane"/>
    <property type="evidence" value="ECO:0007669"/>
    <property type="project" value="UniProtKB-SubCell"/>
</dbReference>
<dbReference type="AlphaFoldDB" id="A0A975U524"/>
<evidence type="ECO:0000313" key="11">
    <source>
        <dbReference type="Proteomes" id="UP000694001"/>
    </source>
</evidence>
<feature type="transmembrane region" description="Helical" evidence="8">
    <location>
        <begin position="262"/>
        <end position="283"/>
    </location>
</feature>
<sequence length="504" mass="54160">MRGESVAARREASARTRPERAAWLPRAFALVAAITLARVVWLAFDTPDLYADEAQYWVWAQDLRFGYVTKPPLVAWLIAGTTALCGDGEGCIRLSSPLLHAATALLLGAAAARLAGPRAALWTAGIYATLPAVSVSSAIVSTDPGLLTAWAAALYALVRLREGAGAVWWAVLGLALGLGFLAKYAMAGFLGGLVLTLALDREARATLLRGPGPWLGLGVALAVVAPNLAWNLAHGFATVRHVGENANLRAGPSFNPGEGLEFFGAQFGVFGPITFVLLLWVLARRETWAEPTTRMLGLFSAPMGLVMLAQSFASRANANWAAPIYLAGTLLVVPWVLATGRVILLRAAVGLHLAAALVLFAGPPALAAAGIELPRRADPWMRQRGWEALGSAISRIASEHPGARLLFEQRRDMASLIYYVRPHPLDARMWEADGIARNEFELTAALAPGDRGPFLFVTRRDSAPDVVGRFEDATRIGRVTVPTHPDAALRYTVWRLEGFRGYRD</sequence>
<evidence type="ECO:0000256" key="7">
    <source>
        <dbReference type="ARBA" id="ARBA00023136"/>
    </source>
</evidence>
<evidence type="ECO:0000313" key="10">
    <source>
        <dbReference type="EMBL" id="QXM25858.1"/>
    </source>
</evidence>
<keyword evidence="2" id="KW-1003">Cell membrane</keyword>
<feature type="transmembrane region" description="Helical" evidence="8">
    <location>
        <begin position="211"/>
        <end position="230"/>
    </location>
</feature>
<evidence type="ECO:0000256" key="6">
    <source>
        <dbReference type="ARBA" id="ARBA00022989"/>
    </source>
</evidence>
<dbReference type="Pfam" id="PF13231">
    <property type="entry name" value="PMT_2"/>
    <property type="match status" value="1"/>
</dbReference>
<gene>
    <name evidence="10" type="ORF">KO353_06565</name>
</gene>
<organism evidence="10 11">
    <name type="scientific">Elioraea tepida</name>
    <dbReference type="NCBI Taxonomy" id="2843330"/>
    <lineage>
        <taxon>Bacteria</taxon>
        <taxon>Pseudomonadati</taxon>
        <taxon>Pseudomonadota</taxon>
        <taxon>Alphaproteobacteria</taxon>
        <taxon>Acetobacterales</taxon>
        <taxon>Elioraeaceae</taxon>
        <taxon>Elioraea</taxon>
    </lineage>
</organism>
<keyword evidence="5 8" id="KW-0812">Transmembrane</keyword>
<proteinExistence type="predicted"/>
<reference evidence="10" key="1">
    <citation type="submission" date="2021-06" db="EMBL/GenBank/DDBJ databases">
        <title>Elioraea tepida, sp. nov., a moderately thermophilic aerobic anoxygenic phototrophic bacterium isolated from an alkaline siliceous hot spring mat community in Yellowstone National Park, WY, USA.</title>
        <authorList>
            <person name="Saini M.K."/>
            <person name="Yoshida S."/>
            <person name="Sebastian A."/>
            <person name="Hirose S."/>
            <person name="Hara E."/>
            <person name="Tamaki H."/>
            <person name="Soulier N.T."/>
            <person name="Albert I."/>
            <person name="Hanada S."/>
            <person name="Bryant D.A."/>
            <person name="Tank M."/>
        </authorList>
    </citation>
    <scope>NUCLEOTIDE SEQUENCE</scope>
    <source>
        <strain evidence="10">MS-P2</strain>
    </source>
</reference>
<dbReference type="KEGG" id="elio:KO353_06565"/>
<dbReference type="EC" id="2.4.-.-" evidence="10"/>
<keyword evidence="4 10" id="KW-0808">Transferase</keyword>